<proteinExistence type="predicted"/>
<accession>A0A0F7PCV8</accession>
<evidence type="ECO:0000313" key="4">
    <source>
        <dbReference type="Proteomes" id="UP000069906"/>
    </source>
</evidence>
<dbReference type="EMBL" id="CP011564">
    <property type="protein sequence ID" value="ALG82399.1"/>
    <property type="molecule type" value="Genomic_DNA"/>
</dbReference>
<protein>
    <submittedName>
        <fullName evidence="1">Uncharacterized protein</fullName>
    </submittedName>
</protein>
<dbReference type="HOGENOM" id="CLU_3093968_0_0_2"/>
<gene>
    <name evidence="2" type="ORF">HLASA_1513</name>
    <name evidence="1" type="ORF">HLASF_1526</name>
</gene>
<reference evidence="1 4" key="1">
    <citation type="journal article" date="2015" name="ISME J.">
        <title>Elemental sulfur and acetate can support life of a novel strictly anaerobic haloarchaeon.</title>
        <authorList>
            <person name="Sorokin D.Y."/>
            <person name="Kublanov I.V."/>
            <person name="Gavrilov S.N."/>
            <person name="Rojo D."/>
            <person name="Roman P."/>
            <person name="Golyshin P.N."/>
            <person name="Slepak V.Z."/>
            <person name="Smedile F."/>
            <person name="Ferrer M."/>
            <person name="Messina E."/>
            <person name="La Cono V."/>
            <person name="Yakimov M.M."/>
        </authorList>
    </citation>
    <scope>NUCLEOTIDE SEQUENCE [LARGE SCALE GENOMIC DNA]</scope>
    <source>
        <strain evidence="1 4">HSR2</strain>
    </source>
</reference>
<dbReference type="Proteomes" id="UP000069906">
    <property type="component" value="Chromosome"/>
</dbReference>
<keyword evidence="4" id="KW-1185">Reference proteome</keyword>
<reference evidence="3" key="2">
    <citation type="submission" date="2015-05" db="EMBL/GenBank/DDBJ databases">
        <title>Complete genome sequence of Halanaeroarchaeum sulfurireducens type strain M27-SA2, a sulfate-reducer haloarchaeon from marine anoxic lake Medee.</title>
        <authorList>
            <person name="Messina E."/>
            <person name="Kublanov I.V."/>
            <person name="Toshchakov S."/>
            <person name="Arcadi E."/>
            <person name="La Spada G."/>
            <person name="La Cono V."/>
            <person name="Yakimov M.M."/>
        </authorList>
    </citation>
    <scope>NUCLEOTIDE SEQUENCE [LARGE SCALE GENOMIC DNA]</scope>
    <source>
        <strain evidence="3">M27-SA2</strain>
    </source>
</reference>
<dbReference type="KEGG" id="hsu:HLASF_1526"/>
<evidence type="ECO:0000313" key="3">
    <source>
        <dbReference type="Proteomes" id="UP000060390"/>
    </source>
</evidence>
<dbReference type="KEGG" id="hsf:HLASA_1513"/>
<sequence>MRELQEKHAVDDAEFFVDGAPWLQGALFKLSMHSPTKPSANAIPSNVSFKR</sequence>
<organism evidence="1 4">
    <name type="scientific">Halanaeroarchaeum sulfurireducens</name>
    <dbReference type="NCBI Taxonomy" id="1604004"/>
    <lineage>
        <taxon>Archaea</taxon>
        <taxon>Methanobacteriati</taxon>
        <taxon>Methanobacteriota</taxon>
        <taxon>Stenosarchaea group</taxon>
        <taxon>Halobacteria</taxon>
        <taxon>Halobacteriales</taxon>
        <taxon>Halobacteriaceae</taxon>
        <taxon>Halanaeroarchaeum</taxon>
    </lineage>
</organism>
<dbReference type="Proteomes" id="UP000060390">
    <property type="component" value="Chromosome"/>
</dbReference>
<dbReference type="AlphaFoldDB" id="A0A0F7PCV8"/>
<dbReference type="EMBL" id="CP008874">
    <property type="protein sequence ID" value="AKH98005.1"/>
    <property type="molecule type" value="Genomic_DNA"/>
</dbReference>
<name>A0A0F7PCV8_9EURY</name>
<evidence type="ECO:0000313" key="2">
    <source>
        <dbReference type="EMBL" id="ALG82399.1"/>
    </source>
</evidence>
<evidence type="ECO:0000313" key="1">
    <source>
        <dbReference type="EMBL" id="AKH98005.1"/>
    </source>
</evidence>
<reference evidence="2 3" key="3">
    <citation type="journal article" date="2016" name="Stand. Genomic Sci.">
        <title>Complete genome sequence of 'Halanaeroarchaeum sulfurireducens' M27-SA2, a sulfur-reducing and acetate-oxidizing haloarchaeon from the deep-sea hypersaline anoxic lake Medee.</title>
        <authorList>
            <person name="Messina E."/>
            <person name="Sorokin D.Y."/>
            <person name="Kublanov I.V."/>
            <person name="Toshchakov S."/>
            <person name="Lopatina A."/>
            <person name="Arcadi E."/>
            <person name="Smedile F."/>
            <person name="La Spada G."/>
            <person name="La Cono V."/>
            <person name="Yakimov M.M."/>
        </authorList>
    </citation>
    <scope>NUCLEOTIDE SEQUENCE [LARGE SCALE GENOMIC DNA]</scope>
    <source>
        <strain evidence="2 3">M27-SA2</strain>
    </source>
</reference>